<dbReference type="InterPro" id="IPR000089">
    <property type="entry name" value="Biotin_lipoyl"/>
</dbReference>
<evidence type="ECO:0000256" key="3">
    <source>
        <dbReference type="ARBA" id="ARBA00022946"/>
    </source>
</evidence>
<evidence type="ECO:0000313" key="6">
    <source>
        <dbReference type="Proteomes" id="UP001472866"/>
    </source>
</evidence>
<dbReference type="GO" id="GO:0006099">
    <property type="term" value="P:tricarboxylic acid cycle"/>
    <property type="evidence" value="ECO:0007669"/>
    <property type="project" value="TreeGrafter"/>
</dbReference>
<keyword evidence="2" id="KW-0450">Lipoyl</keyword>
<gene>
    <name evidence="5" type="ORF">HKI87_01g01220</name>
</gene>
<keyword evidence="6" id="KW-1185">Reference proteome</keyword>
<dbReference type="PANTHER" id="PTHR43416:SF5">
    <property type="entry name" value="DIHYDROLIPOYLLYSINE-RESIDUE SUCCINYLTRANSFERASE COMPONENT OF 2-OXOGLUTARATE DEHYDROGENASE COMPLEX, MITOCHONDRIAL"/>
    <property type="match status" value="1"/>
</dbReference>
<dbReference type="PANTHER" id="PTHR43416">
    <property type="entry name" value="DIHYDROLIPOYLLYSINE-RESIDUE SUCCINYLTRANSFERASE COMPONENT OF 2-OXOGLUTARATE DEHYDROGENASE COMPLEX, MITOCHONDRIAL-RELATED"/>
    <property type="match status" value="1"/>
</dbReference>
<dbReference type="Gene3D" id="2.40.50.100">
    <property type="match status" value="1"/>
</dbReference>
<dbReference type="AlphaFoldDB" id="A0AAX4NXC0"/>
<dbReference type="PROSITE" id="PS50968">
    <property type="entry name" value="BIOTINYL_LIPOYL"/>
    <property type="match status" value="1"/>
</dbReference>
<dbReference type="SUPFAM" id="SSF51230">
    <property type="entry name" value="Single hybrid motif"/>
    <property type="match status" value="1"/>
</dbReference>
<dbReference type="EMBL" id="CP151501">
    <property type="protein sequence ID" value="WZN58598.1"/>
    <property type="molecule type" value="Genomic_DNA"/>
</dbReference>
<evidence type="ECO:0000313" key="5">
    <source>
        <dbReference type="EMBL" id="WZN58598.1"/>
    </source>
</evidence>
<name>A0AAX4NXC0_9CHLO</name>
<protein>
    <submittedName>
        <fullName evidence="5">Biotinyl/lipoyl domain-containing protein</fullName>
    </submittedName>
</protein>
<dbReference type="InterPro" id="IPR011053">
    <property type="entry name" value="Single_hybrid_motif"/>
</dbReference>
<dbReference type="Pfam" id="PF00364">
    <property type="entry name" value="Biotin_lipoyl"/>
    <property type="match status" value="1"/>
</dbReference>
<evidence type="ECO:0000259" key="4">
    <source>
        <dbReference type="PROSITE" id="PS50968"/>
    </source>
</evidence>
<accession>A0AAX4NXC0</accession>
<reference evidence="5 6" key="1">
    <citation type="submission" date="2024-03" db="EMBL/GenBank/DDBJ databases">
        <title>Complete genome sequence of the green alga Chloropicon roscoffensis RCC1871.</title>
        <authorList>
            <person name="Lemieux C."/>
            <person name="Pombert J.-F."/>
            <person name="Otis C."/>
            <person name="Turmel M."/>
        </authorList>
    </citation>
    <scope>NUCLEOTIDE SEQUENCE [LARGE SCALE GENOMIC DNA]</scope>
    <source>
        <strain evidence="5 6">RCC1871</strain>
    </source>
</reference>
<dbReference type="Proteomes" id="UP001472866">
    <property type="component" value="Chromosome 01"/>
</dbReference>
<sequence>MLRALSARATAARAVEAATRRALGLAQGTSSTPRAALLRLCSEHQQYSTRAGGLAPFQLASHLHALPATLLCQRALSGARAFSSSVTIAVPEMGDSITEGEIAAVVKAPGDAVAEDEVVIQVETDKVTIDIRSPGAGVVQEVLVSESDVVTVGQPVAKVELGAEAAQNAEAAPAAAAGEPAPQEEEEEAVAAHAVDAQEGHHHRVPSIRFPTKEERRERAVGHGAVAEPSAKAASAPIFRLGVDAIWRDYQPNYDDHVKRRVISEREIESIMLGGAAD</sequence>
<dbReference type="CDD" id="cd06849">
    <property type="entry name" value="lipoyl_domain"/>
    <property type="match status" value="1"/>
</dbReference>
<proteinExistence type="inferred from homology"/>
<evidence type="ECO:0000256" key="2">
    <source>
        <dbReference type="ARBA" id="ARBA00022823"/>
    </source>
</evidence>
<dbReference type="PROSITE" id="PS00189">
    <property type="entry name" value="LIPOYL"/>
    <property type="match status" value="1"/>
</dbReference>
<dbReference type="InterPro" id="IPR003016">
    <property type="entry name" value="2-oxoA_DH_lipoyl-BS"/>
</dbReference>
<dbReference type="InterPro" id="IPR050537">
    <property type="entry name" value="2-oxoacid_dehydrogenase"/>
</dbReference>
<evidence type="ECO:0000256" key="1">
    <source>
        <dbReference type="ARBA" id="ARBA00007317"/>
    </source>
</evidence>
<dbReference type="GO" id="GO:0004149">
    <property type="term" value="F:dihydrolipoyllysine-residue succinyltransferase activity"/>
    <property type="evidence" value="ECO:0007669"/>
    <property type="project" value="TreeGrafter"/>
</dbReference>
<feature type="domain" description="Lipoyl-binding" evidence="4">
    <location>
        <begin position="85"/>
        <end position="160"/>
    </location>
</feature>
<comment type="similarity">
    <text evidence="1">Belongs to the 2-oxoacid dehydrogenase family.</text>
</comment>
<keyword evidence="3" id="KW-0809">Transit peptide</keyword>
<organism evidence="5 6">
    <name type="scientific">Chloropicon roscoffensis</name>
    <dbReference type="NCBI Taxonomy" id="1461544"/>
    <lineage>
        <taxon>Eukaryota</taxon>
        <taxon>Viridiplantae</taxon>
        <taxon>Chlorophyta</taxon>
        <taxon>Chloropicophyceae</taxon>
        <taxon>Chloropicales</taxon>
        <taxon>Chloropicaceae</taxon>
        <taxon>Chloropicon</taxon>
    </lineage>
</organism>